<evidence type="ECO:0000313" key="1">
    <source>
        <dbReference type="EMBL" id="RVT84616.1"/>
    </source>
</evidence>
<proteinExistence type="predicted"/>
<organism evidence="1 2">
    <name type="scientific">Inhella crocodyli</name>
    <dbReference type="NCBI Taxonomy" id="2499851"/>
    <lineage>
        <taxon>Bacteria</taxon>
        <taxon>Pseudomonadati</taxon>
        <taxon>Pseudomonadota</taxon>
        <taxon>Betaproteobacteria</taxon>
        <taxon>Burkholderiales</taxon>
        <taxon>Sphaerotilaceae</taxon>
        <taxon>Inhella</taxon>
    </lineage>
</organism>
<dbReference type="InterPro" id="IPR011006">
    <property type="entry name" value="CheY-like_superfamily"/>
</dbReference>
<gene>
    <name evidence="1" type="ORF">EOD73_10765</name>
</gene>
<comment type="caution">
    <text evidence="1">The sequence shown here is derived from an EMBL/GenBank/DDBJ whole genome shotgun (WGS) entry which is preliminary data.</text>
</comment>
<accession>A0A437LGW4</accession>
<evidence type="ECO:0000313" key="2">
    <source>
        <dbReference type="Proteomes" id="UP000288587"/>
    </source>
</evidence>
<sequence>MSTVREPMRRAREAVLLASQIGRLASGRVQPGQDKVALHLAVHHVAEQRRREALARGLQLRTNLQAADAEADMALVHNVLHALLDWALWHTRSSIELSLALTPWPVRSRLECRFAFRDLDQFDRPTPRQDLNDLRWQLVQRLGAVLALEIRREEDAGVCVATLDFPVPQLHDLAAQIDFGRAPSDAGLNTQPFAGMHALVVSADPGLQAEVAPMMERMGWTLDAVATVDEAFQHCLEGLPQVVLTDATLRSPDLDQWCTHVLAEAPSLCFIEVLGMDSAALPFGRTPGMQRCQRERLSEDLPLLLRAVLNAESQDLTLRL</sequence>
<name>A0A437LGW4_9BURK</name>
<dbReference type="AlphaFoldDB" id="A0A437LGW4"/>
<dbReference type="SUPFAM" id="SSF52172">
    <property type="entry name" value="CheY-like"/>
    <property type="match status" value="1"/>
</dbReference>
<dbReference type="Proteomes" id="UP000288587">
    <property type="component" value="Unassembled WGS sequence"/>
</dbReference>
<keyword evidence="2" id="KW-1185">Reference proteome</keyword>
<dbReference type="EMBL" id="SACM01000003">
    <property type="protein sequence ID" value="RVT84616.1"/>
    <property type="molecule type" value="Genomic_DNA"/>
</dbReference>
<reference evidence="1 2" key="1">
    <citation type="submission" date="2019-01" db="EMBL/GenBank/DDBJ databases">
        <authorList>
            <person name="Chen W.-M."/>
        </authorList>
    </citation>
    <scope>NUCLEOTIDE SEQUENCE [LARGE SCALE GENOMIC DNA]</scope>
    <source>
        <strain evidence="1 2">CCP-18</strain>
    </source>
</reference>
<protein>
    <submittedName>
        <fullName evidence="1">Uncharacterized protein</fullName>
    </submittedName>
</protein>